<evidence type="ECO:0000256" key="2">
    <source>
        <dbReference type="ARBA" id="ARBA00022692"/>
    </source>
</evidence>
<reference evidence="4 5" key="1">
    <citation type="submission" date="2020-04" db="EMBL/GenBank/DDBJ databases">
        <title>Description of novel Gluconacetobacter.</title>
        <authorList>
            <person name="Sombolestani A."/>
        </authorList>
    </citation>
    <scope>NUCLEOTIDE SEQUENCE [LARGE SCALE GENOMIC DNA]</scope>
    <source>
        <strain evidence="4 5">LMG 27724</strain>
    </source>
</reference>
<dbReference type="PANTHER" id="PTHR21461:SF69">
    <property type="entry name" value="GLYCOSYLTRANSFERASE FAMILY 92 PROTEIN"/>
    <property type="match status" value="1"/>
</dbReference>
<evidence type="ECO:0000256" key="1">
    <source>
        <dbReference type="ARBA" id="ARBA00004167"/>
    </source>
</evidence>
<keyword evidence="5" id="KW-1185">Reference proteome</keyword>
<comment type="subcellular location">
    <subcellularLocation>
        <location evidence="1">Membrane</location>
        <topology evidence="1">Single-pass membrane protein</topology>
    </subcellularLocation>
</comment>
<dbReference type="GO" id="GO:0016020">
    <property type="term" value="C:membrane"/>
    <property type="evidence" value="ECO:0007669"/>
    <property type="project" value="UniProtKB-SubCell"/>
</dbReference>
<keyword evidence="3" id="KW-1133">Transmembrane helix</keyword>
<dbReference type="EMBL" id="JABEQE010000002">
    <property type="protein sequence ID" value="MBB2171350.1"/>
    <property type="molecule type" value="Genomic_DNA"/>
</dbReference>
<dbReference type="GO" id="GO:0016757">
    <property type="term" value="F:glycosyltransferase activity"/>
    <property type="evidence" value="ECO:0007669"/>
    <property type="project" value="TreeGrafter"/>
</dbReference>
<keyword evidence="3" id="KW-0472">Membrane</keyword>
<gene>
    <name evidence="4" type="ORF">HLH35_04305</name>
</gene>
<organism evidence="4 5">
    <name type="scientific">Gluconacetobacter asukensis</name>
    <dbReference type="NCBI Taxonomy" id="1017181"/>
    <lineage>
        <taxon>Bacteria</taxon>
        <taxon>Pseudomonadati</taxon>
        <taxon>Pseudomonadota</taxon>
        <taxon>Alphaproteobacteria</taxon>
        <taxon>Acetobacterales</taxon>
        <taxon>Acetobacteraceae</taxon>
        <taxon>Gluconacetobacter</taxon>
    </lineage>
</organism>
<protein>
    <submittedName>
        <fullName evidence="4">Glycosyltransferase family 92 protein</fullName>
    </submittedName>
</protein>
<dbReference type="Proteomes" id="UP000577891">
    <property type="component" value="Unassembled WGS sequence"/>
</dbReference>
<evidence type="ECO:0000313" key="5">
    <source>
        <dbReference type="Proteomes" id="UP000577891"/>
    </source>
</evidence>
<comment type="caution">
    <text evidence="4">The sequence shown here is derived from an EMBL/GenBank/DDBJ whole genome shotgun (WGS) entry which is preliminary data.</text>
</comment>
<accession>A0A7W4IYE2</accession>
<dbReference type="GO" id="GO:0005737">
    <property type="term" value="C:cytoplasm"/>
    <property type="evidence" value="ECO:0007669"/>
    <property type="project" value="TreeGrafter"/>
</dbReference>
<sequence length="583" mass="68237">MTLLVPESEQNGGYLMFSRGGPFSFDFDPYVSRFHYVDLRRDESGAVALVIPGTGLFLSSHPDGYYFCERRQAMEWELFTLDDISIEDEQDRSYAGKIYESIFKFNEYIEAGIDRKYISCHEKRLLLDGLLASVKKIALETLEDFAGYIVNDPEWIEVICDGNRDVWSENALRPLIRWLRDRDGYEKPGNLIDERYDFLSWGIVPPEGFGVRPRCPVEIIVRAIRARVEPRKDFCVLATARNEGIYLAEWISYYKSIGFEKAFIYINDCIDHSERILASMEKRRFVSYFETVSGEGVNVQGKAYSHCLSFVPEILDYKWVLIVDLDELFVYDRRAFADLKQYFSFIERRETDSVAFDWINIGSGGQIVWRDRPFFERFSRSGYHEANKIKTAFRPQRAATSYPHFPIEYDNYSFIRRNSVGSLIRTRLHEERHGVLGKHVNDDPDSRFAVIYHYYFKSIEEFIWKSSRNRGDHPKSAEIRDVAFHEELVRYFLEKFEIEDRSTSGNPCFPDISLIADRYHEEYDSLMEDDEVRKAVGDNGDLYRKKFADLISIMVARKACYRENQLKMLNMIIDAASCVEQSS</sequence>
<keyword evidence="4" id="KW-0808">Transferase</keyword>
<dbReference type="RefSeq" id="WP_182977927.1">
    <property type="nucleotide sequence ID" value="NZ_BAABGB010000001.1"/>
</dbReference>
<keyword evidence="2" id="KW-0812">Transmembrane</keyword>
<evidence type="ECO:0000256" key="3">
    <source>
        <dbReference type="ARBA" id="ARBA00022989"/>
    </source>
</evidence>
<dbReference type="PANTHER" id="PTHR21461">
    <property type="entry name" value="GLYCOSYLTRANSFERASE FAMILY 92 PROTEIN"/>
    <property type="match status" value="1"/>
</dbReference>
<proteinExistence type="predicted"/>
<dbReference type="AlphaFoldDB" id="A0A7W4IYE2"/>
<evidence type="ECO:0000313" key="4">
    <source>
        <dbReference type="EMBL" id="MBB2171350.1"/>
    </source>
</evidence>
<name>A0A7W4IYE2_9PROT</name>
<dbReference type="Pfam" id="PF13704">
    <property type="entry name" value="Glyco_tranf_2_4"/>
    <property type="match status" value="1"/>
</dbReference>